<dbReference type="InterPro" id="IPR045005">
    <property type="entry name" value="BPM1-6"/>
</dbReference>
<sequence>MERTCVETTKSTSITDAEIGEHEHRFCDYSLSKGIGTGNYVASDTFMAGGYLWAIYFYPDGKYVGENCVYVSLFIVLVSEGSDVRALFELSVLDQSDKGRHIVRTHFGRRLDDGPYALKRKGSMWGYKRFYRRSLFETSDHLKDDCLHVRCRVGVIKSRTLINSVVVPPKDIGQHFGKLLECGKGSDVSFDVKGETFLAHKLVLAARSPVFKAQFFGSMRNQNSMCIKVEDIEPHVFKVLLHFIYWDSLPNLEEPTEVDTEWSSTWMFRHLLSVAERYDLFPLLVAFVLFIETNTNPKSKP</sequence>
<reference evidence="6" key="1">
    <citation type="journal article" date="2023" name="bioRxiv">
        <title>Improved chromosome-level genome assembly for marigold (Tagetes erecta).</title>
        <authorList>
            <person name="Jiang F."/>
            <person name="Yuan L."/>
            <person name="Wang S."/>
            <person name="Wang H."/>
            <person name="Xu D."/>
            <person name="Wang A."/>
            <person name="Fan W."/>
        </authorList>
    </citation>
    <scope>NUCLEOTIDE SEQUENCE</scope>
    <source>
        <strain evidence="6">WSJ</strain>
        <tissue evidence="6">Leaf</tissue>
    </source>
</reference>
<dbReference type="SMART" id="SM00061">
    <property type="entry name" value="MATH"/>
    <property type="match status" value="1"/>
</dbReference>
<gene>
    <name evidence="6" type="ORF">QVD17_03054</name>
</gene>
<feature type="domain" description="MATH" evidence="5">
    <location>
        <begin position="19"/>
        <end position="153"/>
    </location>
</feature>
<comment type="pathway">
    <text evidence="2">Protein modification; protein ubiquitination.</text>
</comment>
<dbReference type="GO" id="GO:0071472">
    <property type="term" value="P:cellular response to salt stress"/>
    <property type="evidence" value="ECO:0007669"/>
    <property type="project" value="UniProtKB-ARBA"/>
</dbReference>
<accession>A0AAD8P305</accession>
<dbReference type="InterPro" id="IPR011333">
    <property type="entry name" value="SKP1/BTB/POZ_sf"/>
</dbReference>
<evidence type="ECO:0000313" key="6">
    <source>
        <dbReference type="EMBL" id="KAK1437265.1"/>
    </source>
</evidence>
<dbReference type="PANTHER" id="PTHR26379:SF187">
    <property type="entry name" value="OS07G0655300 PROTEIN"/>
    <property type="match status" value="1"/>
</dbReference>
<evidence type="ECO:0000256" key="2">
    <source>
        <dbReference type="ARBA" id="ARBA00004906"/>
    </source>
</evidence>
<dbReference type="Proteomes" id="UP001229421">
    <property type="component" value="Unassembled WGS sequence"/>
</dbReference>
<evidence type="ECO:0000256" key="1">
    <source>
        <dbReference type="ARBA" id="ARBA00002668"/>
    </source>
</evidence>
<organism evidence="6 7">
    <name type="scientific">Tagetes erecta</name>
    <name type="common">African marigold</name>
    <dbReference type="NCBI Taxonomy" id="13708"/>
    <lineage>
        <taxon>Eukaryota</taxon>
        <taxon>Viridiplantae</taxon>
        <taxon>Streptophyta</taxon>
        <taxon>Embryophyta</taxon>
        <taxon>Tracheophyta</taxon>
        <taxon>Spermatophyta</taxon>
        <taxon>Magnoliopsida</taxon>
        <taxon>eudicotyledons</taxon>
        <taxon>Gunneridae</taxon>
        <taxon>Pentapetalae</taxon>
        <taxon>asterids</taxon>
        <taxon>campanulids</taxon>
        <taxon>Asterales</taxon>
        <taxon>Asteraceae</taxon>
        <taxon>Asteroideae</taxon>
        <taxon>Heliantheae alliance</taxon>
        <taxon>Tageteae</taxon>
        <taxon>Tagetes</taxon>
    </lineage>
</organism>
<comment type="caution">
    <text evidence="6">The sequence shown here is derived from an EMBL/GenBank/DDBJ whole genome shotgun (WGS) entry which is preliminary data.</text>
</comment>
<name>A0AAD8P305_TARER</name>
<dbReference type="CDD" id="cd18280">
    <property type="entry name" value="BTB_POZ_BPM_plant"/>
    <property type="match status" value="1"/>
</dbReference>
<dbReference type="CDD" id="cd00121">
    <property type="entry name" value="MATH"/>
    <property type="match status" value="1"/>
</dbReference>
<dbReference type="SUPFAM" id="SSF54695">
    <property type="entry name" value="POZ domain"/>
    <property type="match status" value="1"/>
</dbReference>
<evidence type="ECO:0000259" key="5">
    <source>
        <dbReference type="PROSITE" id="PS50144"/>
    </source>
</evidence>
<protein>
    <submittedName>
        <fullName evidence="6">Uncharacterized protein</fullName>
    </submittedName>
</protein>
<dbReference type="InterPro" id="IPR002083">
    <property type="entry name" value="MATH/TRAF_dom"/>
</dbReference>
<dbReference type="EMBL" id="JAUHHV010000001">
    <property type="protein sequence ID" value="KAK1437265.1"/>
    <property type="molecule type" value="Genomic_DNA"/>
</dbReference>
<dbReference type="Gene3D" id="2.60.210.10">
    <property type="entry name" value="Apoptosis, Tumor Necrosis Factor Receptor Associated Protein 2, Chain A"/>
    <property type="match status" value="1"/>
</dbReference>
<dbReference type="Gene3D" id="3.30.710.10">
    <property type="entry name" value="Potassium Channel Kv1.1, Chain A"/>
    <property type="match status" value="1"/>
</dbReference>
<dbReference type="PANTHER" id="PTHR26379">
    <property type="entry name" value="BTB/POZ AND MATH DOMAIN-CONTAINING PROTEIN 1"/>
    <property type="match status" value="1"/>
</dbReference>
<dbReference type="Pfam" id="PF00651">
    <property type="entry name" value="BTB"/>
    <property type="match status" value="1"/>
</dbReference>
<evidence type="ECO:0000259" key="4">
    <source>
        <dbReference type="PROSITE" id="PS50097"/>
    </source>
</evidence>
<dbReference type="PROSITE" id="PS50097">
    <property type="entry name" value="BTB"/>
    <property type="match status" value="1"/>
</dbReference>
<evidence type="ECO:0000313" key="7">
    <source>
        <dbReference type="Proteomes" id="UP001229421"/>
    </source>
</evidence>
<dbReference type="InterPro" id="IPR000210">
    <property type="entry name" value="BTB/POZ_dom"/>
</dbReference>
<dbReference type="InterPro" id="IPR008974">
    <property type="entry name" value="TRAF-like"/>
</dbReference>
<feature type="domain" description="BTB" evidence="4">
    <location>
        <begin position="186"/>
        <end position="253"/>
    </location>
</feature>
<comment type="similarity">
    <text evidence="3">Belongs to the Tdpoz family.</text>
</comment>
<evidence type="ECO:0000256" key="3">
    <source>
        <dbReference type="ARBA" id="ARBA00010846"/>
    </source>
</evidence>
<keyword evidence="7" id="KW-1185">Reference proteome</keyword>
<dbReference type="PROSITE" id="PS50144">
    <property type="entry name" value="MATH"/>
    <property type="match status" value="1"/>
</dbReference>
<dbReference type="FunFam" id="3.30.710.10:FF:000136">
    <property type="entry name" value="BTB-POZ and math domain 1"/>
    <property type="match status" value="1"/>
</dbReference>
<proteinExistence type="inferred from homology"/>
<dbReference type="AlphaFoldDB" id="A0AAD8P305"/>
<dbReference type="SMART" id="SM00225">
    <property type="entry name" value="BTB"/>
    <property type="match status" value="1"/>
</dbReference>
<dbReference type="SUPFAM" id="SSF49599">
    <property type="entry name" value="TRAF domain-like"/>
    <property type="match status" value="1"/>
</dbReference>
<dbReference type="GO" id="GO:0016567">
    <property type="term" value="P:protein ubiquitination"/>
    <property type="evidence" value="ECO:0007669"/>
    <property type="project" value="InterPro"/>
</dbReference>
<comment type="function">
    <text evidence="1">May act as a substrate-specific adapter of an E3 ubiquitin-protein ligase complex (CUL3-RBX1-BTB) which mediates the ubiquitination and subsequent proteasomal degradation of target proteins.</text>
</comment>
<dbReference type="Pfam" id="PF22486">
    <property type="entry name" value="MATH_2"/>
    <property type="match status" value="1"/>
</dbReference>